<sequence length="468" mass="53157">MQIELFYQLIAEHTSDLISIMDLNGIIQNATPSHQCVLGIEFESFEQTCVFDYIHPDDLPIVKDAFQLLVETRQPIILQIRYRHANGSYLQLKCRLKPLLTEDNGDALILAICRDITKRAMMENALMETESKYRSLVEESLVGVYITQNWILQYVNPCFARIYGYEVDEMIGTEVLSYIVPEQREFVADIIRKRLDNNSTPPYQMQIIKKDGSIAHLEVHGALTVYNGKPATTGTVVDITDRIKSEQAVRRSEKLAVVGELAAGIGHEIRNPLTAIKGFLQLMDLEKLKNMEYRNFILTEIDRVNLIVNEFMMLAKPQVRKYEEHALATILNEVVTLLSSQAALVNVEIVTRFESDGVMICDKNLFKQVFVNLIKNAIESMPKGGRVVVQLECLNQTHVIRVTDEGCGIPESRIHRLGEHFYSTKEKGTGLGLMTSFKIIQEHNGEVRIESALDRGTTVEIILPKKLF</sequence>
<keyword evidence="5" id="KW-0547">Nucleotide-binding</keyword>
<dbReference type="InterPro" id="IPR013655">
    <property type="entry name" value="PAS_fold_3"/>
</dbReference>
<dbReference type="Proteomes" id="UP001310386">
    <property type="component" value="Unassembled WGS sequence"/>
</dbReference>
<dbReference type="PANTHER" id="PTHR43065:SF34">
    <property type="entry name" value="SPORULATION KINASE A"/>
    <property type="match status" value="1"/>
</dbReference>
<keyword evidence="3" id="KW-0597">Phosphoprotein</keyword>
<dbReference type="InterPro" id="IPR003661">
    <property type="entry name" value="HisK_dim/P_dom"/>
</dbReference>
<evidence type="ECO:0000313" key="12">
    <source>
        <dbReference type="EMBL" id="MEB3102612.1"/>
    </source>
</evidence>
<accession>A0ABU5ZJB3</accession>
<evidence type="ECO:0000256" key="4">
    <source>
        <dbReference type="ARBA" id="ARBA00022679"/>
    </source>
</evidence>
<dbReference type="CDD" id="cd00130">
    <property type="entry name" value="PAS"/>
    <property type="match status" value="2"/>
</dbReference>
<dbReference type="InterPro" id="IPR000014">
    <property type="entry name" value="PAS"/>
</dbReference>
<dbReference type="PROSITE" id="PS50113">
    <property type="entry name" value="PAC"/>
    <property type="match status" value="1"/>
</dbReference>
<evidence type="ECO:0000256" key="2">
    <source>
        <dbReference type="ARBA" id="ARBA00012438"/>
    </source>
</evidence>
<dbReference type="InterPro" id="IPR004358">
    <property type="entry name" value="Sig_transdc_His_kin-like_C"/>
</dbReference>
<dbReference type="PROSITE" id="PS50109">
    <property type="entry name" value="HIS_KIN"/>
    <property type="match status" value="1"/>
</dbReference>
<name>A0ABU5ZJB3_9BACL</name>
<keyword evidence="13" id="KW-1185">Reference proteome</keyword>
<dbReference type="InterPro" id="IPR001610">
    <property type="entry name" value="PAC"/>
</dbReference>
<dbReference type="SMART" id="SM00091">
    <property type="entry name" value="PAS"/>
    <property type="match status" value="2"/>
</dbReference>
<evidence type="ECO:0000256" key="8">
    <source>
        <dbReference type="ARBA" id="ARBA00023012"/>
    </source>
</evidence>
<feature type="domain" description="Histidine kinase" evidence="9">
    <location>
        <begin position="264"/>
        <end position="467"/>
    </location>
</feature>
<dbReference type="SMART" id="SM00388">
    <property type="entry name" value="HisKA"/>
    <property type="match status" value="1"/>
</dbReference>
<evidence type="ECO:0000259" key="10">
    <source>
        <dbReference type="PROSITE" id="PS50112"/>
    </source>
</evidence>
<keyword evidence="6" id="KW-0418">Kinase</keyword>
<dbReference type="InterPro" id="IPR000700">
    <property type="entry name" value="PAS-assoc_C"/>
</dbReference>
<evidence type="ECO:0000256" key="7">
    <source>
        <dbReference type="ARBA" id="ARBA00022840"/>
    </source>
</evidence>
<evidence type="ECO:0000256" key="3">
    <source>
        <dbReference type="ARBA" id="ARBA00022553"/>
    </source>
</evidence>
<comment type="caution">
    <text evidence="12">The sequence shown here is derived from an EMBL/GenBank/DDBJ whole genome shotgun (WGS) entry which is preliminary data.</text>
</comment>
<dbReference type="InterPro" id="IPR003594">
    <property type="entry name" value="HATPase_dom"/>
</dbReference>
<dbReference type="SMART" id="SM00387">
    <property type="entry name" value="HATPase_c"/>
    <property type="match status" value="1"/>
</dbReference>
<evidence type="ECO:0000259" key="9">
    <source>
        <dbReference type="PROSITE" id="PS50109"/>
    </source>
</evidence>
<dbReference type="RefSeq" id="WP_371754734.1">
    <property type="nucleotide sequence ID" value="NZ_JAYJLD010000019.1"/>
</dbReference>
<dbReference type="InterPro" id="IPR005467">
    <property type="entry name" value="His_kinase_dom"/>
</dbReference>
<gene>
    <name evidence="12" type="ORF">VF724_13155</name>
</gene>
<feature type="domain" description="PAS" evidence="10">
    <location>
        <begin position="129"/>
        <end position="198"/>
    </location>
</feature>
<dbReference type="EMBL" id="JAYJLD010000019">
    <property type="protein sequence ID" value="MEB3102612.1"/>
    <property type="molecule type" value="Genomic_DNA"/>
</dbReference>
<dbReference type="Pfam" id="PF02518">
    <property type="entry name" value="HATPase_c"/>
    <property type="match status" value="1"/>
</dbReference>
<dbReference type="InterPro" id="IPR035965">
    <property type="entry name" value="PAS-like_dom_sf"/>
</dbReference>
<dbReference type="PRINTS" id="PR00344">
    <property type="entry name" value="BCTRLSENSOR"/>
</dbReference>
<dbReference type="CDD" id="cd00082">
    <property type="entry name" value="HisKA"/>
    <property type="match status" value="1"/>
</dbReference>
<evidence type="ECO:0000313" key="13">
    <source>
        <dbReference type="Proteomes" id="UP001310386"/>
    </source>
</evidence>
<dbReference type="Pfam" id="PF00512">
    <property type="entry name" value="HisKA"/>
    <property type="match status" value="1"/>
</dbReference>
<evidence type="ECO:0000259" key="11">
    <source>
        <dbReference type="PROSITE" id="PS50113"/>
    </source>
</evidence>
<organism evidence="12 13">
    <name type="scientific">Ferviditalea candida</name>
    <dbReference type="NCBI Taxonomy" id="3108399"/>
    <lineage>
        <taxon>Bacteria</taxon>
        <taxon>Bacillati</taxon>
        <taxon>Bacillota</taxon>
        <taxon>Bacilli</taxon>
        <taxon>Bacillales</taxon>
        <taxon>Paenibacillaceae</taxon>
        <taxon>Ferviditalea</taxon>
    </lineage>
</organism>
<reference evidence="12" key="1">
    <citation type="submission" date="2023-12" db="EMBL/GenBank/DDBJ databases">
        <title>Fervidustalea candida gen. nov., sp. nov., a novel member of the family Paenibacillaceae isolated from a geothermal area.</title>
        <authorList>
            <person name="Li W.-J."/>
            <person name="Jiao J.-Y."/>
            <person name="Chen Y."/>
        </authorList>
    </citation>
    <scope>NUCLEOTIDE SEQUENCE</scope>
    <source>
        <strain evidence="12">SYSU GA230002</strain>
    </source>
</reference>
<comment type="catalytic activity">
    <reaction evidence="1">
        <text>ATP + protein L-histidine = ADP + protein N-phospho-L-histidine.</text>
        <dbReference type="EC" id="2.7.13.3"/>
    </reaction>
</comment>
<keyword evidence="4" id="KW-0808">Transferase</keyword>
<dbReference type="InterPro" id="IPR036097">
    <property type="entry name" value="HisK_dim/P_sf"/>
</dbReference>
<dbReference type="SUPFAM" id="SSF55874">
    <property type="entry name" value="ATPase domain of HSP90 chaperone/DNA topoisomerase II/histidine kinase"/>
    <property type="match status" value="1"/>
</dbReference>
<dbReference type="EC" id="2.7.13.3" evidence="2"/>
<dbReference type="Gene3D" id="3.30.565.10">
    <property type="entry name" value="Histidine kinase-like ATPase, C-terminal domain"/>
    <property type="match status" value="1"/>
</dbReference>
<evidence type="ECO:0000256" key="5">
    <source>
        <dbReference type="ARBA" id="ARBA00022741"/>
    </source>
</evidence>
<dbReference type="InterPro" id="IPR036890">
    <property type="entry name" value="HATPase_C_sf"/>
</dbReference>
<dbReference type="PROSITE" id="PS50112">
    <property type="entry name" value="PAS"/>
    <property type="match status" value="2"/>
</dbReference>
<dbReference type="SUPFAM" id="SSF47384">
    <property type="entry name" value="Homodimeric domain of signal transducing histidine kinase"/>
    <property type="match status" value="1"/>
</dbReference>
<dbReference type="PANTHER" id="PTHR43065">
    <property type="entry name" value="SENSOR HISTIDINE KINASE"/>
    <property type="match status" value="1"/>
</dbReference>
<dbReference type="Pfam" id="PF13426">
    <property type="entry name" value="PAS_9"/>
    <property type="match status" value="1"/>
</dbReference>
<dbReference type="Gene3D" id="3.30.450.20">
    <property type="entry name" value="PAS domain"/>
    <property type="match status" value="2"/>
</dbReference>
<protein>
    <recommendedName>
        <fullName evidence="2">histidine kinase</fullName>
        <ecNumber evidence="2">2.7.13.3</ecNumber>
    </recommendedName>
</protein>
<dbReference type="Gene3D" id="1.10.287.130">
    <property type="match status" value="1"/>
</dbReference>
<keyword evidence="8" id="KW-0902">Two-component regulatory system</keyword>
<feature type="domain" description="PAS" evidence="10">
    <location>
        <begin position="3"/>
        <end position="73"/>
    </location>
</feature>
<evidence type="ECO:0000256" key="1">
    <source>
        <dbReference type="ARBA" id="ARBA00000085"/>
    </source>
</evidence>
<dbReference type="NCBIfam" id="TIGR00229">
    <property type="entry name" value="sensory_box"/>
    <property type="match status" value="2"/>
</dbReference>
<feature type="domain" description="PAC" evidence="11">
    <location>
        <begin position="76"/>
        <end position="128"/>
    </location>
</feature>
<dbReference type="SUPFAM" id="SSF55785">
    <property type="entry name" value="PYP-like sensor domain (PAS domain)"/>
    <property type="match status" value="2"/>
</dbReference>
<dbReference type="SMART" id="SM00086">
    <property type="entry name" value="PAC"/>
    <property type="match status" value="2"/>
</dbReference>
<evidence type="ECO:0000256" key="6">
    <source>
        <dbReference type="ARBA" id="ARBA00022777"/>
    </source>
</evidence>
<keyword evidence="7" id="KW-0067">ATP-binding</keyword>
<dbReference type="CDD" id="cd00075">
    <property type="entry name" value="HATPase"/>
    <property type="match status" value="1"/>
</dbReference>
<proteinExistence type="predicted"/>
<dbReference type="Pfam" id="PF08447">
    <property type="entry name" value="PAS_3"/>
    <property type="match status" value="1"/>
</dbReference>